<evidence type="ECO:0000256" key="6">
    <source>
        <dbReference type="ARBA" id="ARBA00022729"/>
    </source>
</evidence>
<evidence type="ECO:0000256" key="10">
    <source>
        <dbReference type="ARBA" id="ARBA00023295"/>
    </source>
</evidence>
<evidence type="ECO:0000256" key="8">
    <source>
        <dbReference type="ARBA" id="ARBA00022821"/>
    </source>
</evidence>
<dbReference type="InterPro" id="IPR017853">
    <property type="entry name" value="GH"/>
</dbReference>
<feature type="transmembrane region" description="Helical" evidence="13">
    <location>
        <begin position="20"/>
        <end position="38"/>
    </location>
</feature>
<dbReference type="InterPro" id="IPR044965">
    <property type="entry name" value="Glyco_hydro_17_plant"/>
</dbReference>
<dbReference type="InterPro" id="IPR000490">
    <property type="entry name" value="Glyco_hydro_17"/>
</dbReference>
<dbReference type="EC" id="3.2.1.39" evidence="4"/>
<dbReference type="PROSITE" id="PS00587">
    <property type="entry name" value="GLYCOSYL_HYDROL_F17"/>
    <property type="match status" value="1"/>
</dbReference>
<dbReference type="Pfam" id="PF07983">
    <property type="entry name" value="X8"/>
    <property type="match status" value="1"/>
</dbReference>
<keyword evidence="9" id="KW-1015">Disulfide bond</keyword>
<organism evidence="15">
    <name type="scientific">Davidia involucrata</name>
    <name type="common">Dove tree</name>
    <dbReference type="NCBI Taxonomy" id="16924"/>
    <lineage>
        <taxon>Eukaryota</taxon>
        <taxon>Viridiplantae</taxon>
        <taxon>Streptophyta</taxon>
        <taxon>Embryophyta</taxon>
        <taxon>Tracheophyta</taxon>
        <taxon>Spermatophyta</taxon>
        <taxon>Magnoliopsida</taxon>
        <taxon>eudicotyledons</taxon>
        <taxon>Gunneridae</taxon>
        <taxon>Pentapetalae</taxon>
        <taxon>asterids</taxon>
        <taxon>Cornales</taxon>
        <taxon>Nyssaceae</taxon>
        <taxon>Davidia</taxon>
    </lineage>
</organism>
<dbReference type="EMBL" id="GHES01032127">
    <property type="protein sequence ID" value="MPA62686.1"/>
    <property type="molecule type" value="Transcribed_RNA"/>
</dbReference>
<comment type="catalytic activity">
    <reaction evidence="1">
        <text>Hydrolysis of (1-&gt;3)-beta-D-glucosidic linkages in (1-&gt;3)-beta-D-glucans.</text>
        <dbReference type="EC" id="3.2.1.39"/>
    </reaction>
</comment>
<protein>
    <recommendedName>
        <fullName evidence="4">glucan endo-1,3-beta-D-glucosidase</fullName>
        <ecNumber evidence="4">3.2.1.39</ecNumber>
    </recommendedName>
</protein>
<dbReference type="GO" id="GO:0042973">
    <property type="term" value="F:glucan endo-1,3-beta-D-glucosidase activity"/>
    <property type="evidence" value="ECO:0007669"/>
    <property type="project" value="UniProtKB-EC"/>
</dbReference>
<feature type="transmembrane region" description="Helical" evidence="13">
    <location>
        <begin position="58"/>
        <end position="79"/>
    </location>
</feature>
<dbReference type="GO" id="GO:0005975">
    <property type="term" value="P:carbohydrate metabolic process"/>
    <property type="evidence" value="ECO:0007669"/>
    <property type="project" value="InterPro"/>
</dbReference>
<dbReference type="Pfam" id="PF00332">
    <property type="entry name" value="Glyco_hydro_17"/>
    <property type="match status" value="1"/>
</dbReference>
<keyword evidence="10 12" id="KW-0326">Glycosidase</keyword>
<dbReference type="SMART" id="SM00768">
    <property type="entry name" value="X8"/>
    <property type="match status" value="1"/>
</dbReference>
<sequence length="491" mass="54470">MSLGPQYSPTLAVHKTQEAIFNTLSLSLAIYIYIYILLKSSFALREQTRLTMDRKSPFLLILLISTLITHNFTAVYSIGVNYGTLGDNLPPPAQVAAFLKQKTTIDRVKIFDSNPDILRAFANTGIFVTITVPNGDVPGLANIRVARRWVNTHIKPFYPQTKINHILVGSELLHWGDSNMISNLVPAMKTLHNALIVSGIRDIKVTTAHSLGILASSDPPSTARFRPGWDQQVLAPMLQFLRQTKSPFMVNPYPYFGYNPKDANFALFRPNSGKRDKFTGITYTNIFDSLMDSVYSAMKSLGYGDVEIAVGETGWPSMGEPWLTHCTVENARWHNLNVVKKVSSGVGTPLMPHRRFETFIFALFNENQKSGLLDEKNFGLFRPDFSPVYDIGILRGGQSGVVTPTPTVPKADATDAALQANIEYACTNGVDCRPIQAGGACFNPNTIRSHASYVMDSYYKSNGRHDFNCDFAHTGVLTTADPSYQTCRYIS</sequence>
<dbReference type="AlphaFoldDB" id="A0A5B7B2Z8"/>
<evidence type="ECO:0000256" key="13">
    <source>
        <dbReference type="SAM" id="Phobius"/>
    </source>
</evidence>
<keyword evidence="5" id="KW-0336">GPI-anchor</keyword>
<proteinExistence type="inferred from homology"/>
<keyword evidence="13" id="KW-0472">Membrane</keyword>
<evidence type="ECO:0000256" key="4">
    <source>
        <dbReference type="ARBA" id="ARBA00012780"/>
    </source>
</evidence>
<keyword evidence="13" id="KW-0812">Transmembrane</keyword>
<keyword evidence="5" id="KW-0325">Glycoprotein</keyword>
<dbReference type="Gene3D" id="1.20.58.1040">
    <property type="match status" value="1"/>
</dbReference>
<evidence type="ECO:0000256" key="9">
    <source>
        <dbReference type="ARBA" id="ARBA00023157"/>
    </source>
</evidence>
<dbReference type="FunFam" id="3.20.20.80:FF:000002">
    <property type="entry name" value="Glucan endo-1,3-beta-glucosidase 3"/>
    <property type="match status" value="1"/>
</dbReference>
<evidence type="ECO:0000259" key="14">
    <source>
        <dbReference type="SMART" id="SM00768"/>
    </source>
</evidence>
<dbReference type="GO" id="GO:0005886">
    <property type="term" value="C:plasma membrane"/>
    <property type="evidence" value="ECO:0007669"/>
    <property type="project" value="UniProtKB-SubCell"/>
</dbReference>
<gene>
    <name evidence="15" type="ORF">Din_032127</name>
</gene>
<evidence type="ECO:0000256" key="3">
    <source>
        <dbReference type="ARBA" id="ARBA00008773"/>
    </source>
</evidence>
<dbReference type="Gene3D" id="3.20.20.80">
    <property type="entry name" value="Glycosidases"/>
    <property type="match status" value="1"/>
</dbReference>
<keyword evidence="5" id="KW-0449">Lipoprotein</keyword>
<dbReference type="GO" id="GO:0098552">
    <property type="term" value="C:side of membrane"/>
    <property type="evidence" value="ECO:0007669"/>
    <property type="project" value="UniProtKB-KW"/>
</dbReference>
<evidence type="ECO:0000313" key="15">
    <source>
        <dbReference type="EMBL" id="MPA62686.1"/>
    </source>
</evidence>
<keyword evidence="13" id="KW-1133">Transmembrane helix</keyword>
<keyword evidence="7 12" id="KW-0378">Hydrolase</keyword>
<evidence type="ECO:0000256" key="1">
    <source>
        <dbReference type="ARBA" id="ARBA00000382"/>
    </source>
</evidence>
<evidence type="ECO:0000256" key="7">
    <source>
        <dbReference type="ARBA" id="ARBA00022801"/>
    </source>
</evidence>
<dbReference type="SUPFAM" id="SSF51445">
    <property type="entry name" value="(Trans)glycosidases"/>
    <property type="match status" value="1"/>
</dbReference>
<dbReference type="InterPro" id="IPR012946">
    <property type="entry name" value="X8"/>
</dbReference>
<comment type="similarity">
    <text evidence="3 11">Belongs to the glycosyl hydrolase 17 family.</text>
</comment>
<evidence type="ECO:0000256" key="2">
    <source>
        <dbReference type="ARBA" id="ARBA00004609"/>
    </source>
</evidence>
<accession>A0A5B7B2Z8</accession>
<evidence type="ECO:0000256" key="5">
    <source>
        <dbReference type="ARBA" id="ARBA00022622"/>
    </source>
</evidence>
<keyword evidence="6" id="KW-0732">Signal</keyword>
<dbReference type="PANTHER" id="PTHR32227">
    <property type="entry name" value="GLUCAN ENDO-1,3-BETA-GLUCOSIDASE BG1-RELATED-RELATED"/>
    <property type="match status" value="1"/>
</dbReference>
<evidence type="ECO:0000256" key="12">
    <source>
        <dbReference type="RuleBase" id="RU004336"/>
    </source>
</evidence>
<comment type="subcellular location">
    <subcellularLocation>
        <location evidence="2">Cell membrane</location>
        <topology evidence="2">Lipid-anchor</topology>
        <topology evidence="2">GPI-anchor</topology>
    </subcellularLocation>
</comment>
<name>A0A5B7B2Z8_DAVIN</name>
<dbReference type="GO" id="GO:0006952">
    <property type="term" value="P:defense response"/>
    <property type="evidence" value="ECO:0007669"/>
    <property type="project" value="UniProtKB-KW"/>
</dbReference>
<reference evidence="15" key="1">
    <citation type="submission" date="2019-08" db="EMBL/GenBank/DDBJ databases">
        <title>Reference gene set and small RNA set construction with multiple tissues from Davidia involucrata Baill.</title>
        <authorList>
            <person name="Yang H."/>
            <person name="Zhou C."/>
            <person name="Li G."/>
            <person name="Wang J."/>
            <person name="Gao P."/>
            <person name="Wang M."/>
            <person name="Wang R."/>
            <person name="Zhao Y."/>
        </authorList>
    </citation>
    <scope>NUCLEOTIDE SEQUENCE</scope>
    <source>
        <tissue evidence="15">Mixed with DoveR01_LX</tissue>
    </source>
</reference>
<evidence type="ECO:0000256" key="11">
    <source>
        <dbReference type="RuleBase" id="RU004335"/>
    </source>
</evidence>
<dbReference type="FunFam" id="1.20.58.1040:FF:000003">
    <property type="entry name" value="glucan endo-1,3-beta-glucosidase 7"/>
    <property type="match status" value="1"/>
</dbReference>
<feature type="domain" description="X8" evidence="14">
    <location>
        <begin position="408"/>
        <end position="489"/>
    </location>
</feature>
<keyword evidence="8" id="KW-0611">Plant defense</keyword>